<evidence type="ECO:0000256" key="3">
    <source>
        <dbReference type="ARBA" id="ARBA00023014"/>
    </source>
</evidence>
<dbReference type="PROSITE" id="PS00198">
    <property type="entry name" value="4FE4S_FER_1"/>
    <property type="match status" value="1"/>
</dbReference>
<dbReference type="InterPro" id="IPR053135">
    <property type="entry name" value="AKR2_Oxidoreductase"/>
</dbReference>
<dbReference type="AlphaFoldDB" id="A0A7G9GI22"/>
<dbReference type="InterPro" id="IPR023210">
    <property type="entry name" value="NADP_OxRdtase_dom"/>
</dbReference>
<dbReference type="InterPro" id="IPR036812">
    <property type="entry name" value="NAD(P)_OxRdtase_dom_sf"/>
</dbReference>
<dbReference type="GO" id="GO:0016491">
    <property type="term" value="F:oxidoreductase activity"/>
    <property type="evidence" value="ECO:0007669"/>
    <property type="project" value="InterPro"/>
</dbReference>
<evidence type="ECO:0000256" key="2">
    <source>
        <dbReference type="ARBA" id="ARBA00023004"/>
    </source>
</evidence>
<proteinExistence type="predicted"/>
<keyword evidence="1" id="KW-0479">Metal-binding</keyword>
<keyword evidence="6" id="KW-1185">Reference proteome</keyword>
<keyword evidence="3" id="KW-0411">Iron-sulfur</keyword>
<dbReference type="PROSITE" id="PS51379">
    <property type="entry name" value="4FE4S_FER_2"/>
    <property type="match status" value="2"/>
</dbReference>
<dbReference type="Gene3D" id="3.30.70.20">
    <property type="match status" value="1"/>
</dbReference>
<reference evidence="5 6" key="1">
    <citation type="submission" date="2020-08" db="EMBL/GenBank/DDBJ databases">
        <authorList>
            <person name="Liu C."/>
            <person name="Sun Q."/>
        </authorList>
    </citation>
    <scope>NUCLEOTIDE SEQUENCE [LARGE SCALE GENOMIC DNA]</scope>
    <source>
        <strain evidence="5 6">NSJ-29</strain>
    </source>
</reference>
<evidence type="ECO:0000313" key="6">
    <source>
        <dbReference type="Proteomes" id="UP000515860"/>
    </source>
</evidence>
<dbReference type="GO" id="GO:0046872">
    <property type="term" value="F:metal ion binding"/>
    <property type="evidence" value="ECO:0007669"/>
    <property type="project" value="UniProtKB-KW"/>
</dbReference>
<organism evidence="5 6">
    <name type="scientific">Wansuia hejianensis</name>
    <dbReference type="NCBI Taxonomy" id="2763667"/>
    <lineage>
        <taxon>Bacteria</taxon>
        <taxon>Bacillati</taxon>
        <taxon>Bacillota</taxon>
        <taxon>Clostridia</taxon>
        <taxon>Lachnospirales</taxon>
        <taxon>Lachnospiraceae</taxon>
        <taxon>Wansuia</taxon>
    </lineage>
</organism>
<keyword evidence="2" id="KW-0408">Iron</keyword>
<dbReference type="PRINTS" id="PR00069">
    <property type="entry name" value="ALDKETRDTASE"/>
</dbReference>
<sequence>MQYKDFRGEVSLSRLGMGTMRLPREGNQPGAPIDFAKSETIIDKAMASGINYYDTAYVYSGSEEVLGRALAKYPRDSYYLADKFNILAEPDYKAQFTEELRRLGTDRIDFYLLHELRDNFLDQILTRECLGYFEELKRKGTIRYLGFSYHGSPEQFPRVLAAYDWDFVQIQLNYFDWLFGDARALYEALEQTDIPVMVMEPVRGGRLAEMPPALEKRLKDVEPDRSIASWAMRWLMDKEKLAVVLSGMNTLEQMEDNLAVFSEYSPLTAEEKALVEEVCAEYRPLISVACTGCRYCCEECPKQINIPRVLNIYNDIKLDRAWRIDFLKMLDEGRRPEDCLGCGLCKKHCPQGIDVPAYMKELVELEKQ</sequence>
<dbReference type="Pfam" id="PF13187">
    <property type="entry name" value="Fer4_9"/>
    <property type="match status" value="1"/>
</dbReference>
<dbReference type="KEGG" id="whj:H9Q79_07565"/>
<feature type="domain" description="4Fe-4S ferredoxin-type" evidence="4">
    <location>
        <begin position="282"/>
        <end position="309"/>
    </location>
</feature>
<dbReference type="GO" id="GO:0051536">
    <property type="term" value="F:iron-sulfur cluster binding"/>
    <property type="evidence" value="ECO:0007669"/>
    <property type="project" value="UniProtKB-KW"/>
</dbReference>
<dbReference type="SUPFAM" id="SSF46548">
    <property type="entry name" value="alpha-helical ferredoxin"/>
    <property type="match status" value="1"/>
</dbReference>
<dbReference type="Gene3D" id="3.20.20.100">
    <property type="entry name" value="NADP-dependent oxidoreductase domain"/>
    <property type="match status" value="1"/>
</dbReference>
<name>A0A7G9GI22_9FIRM</name>
<evidence type="ECO:0000259" key="4">
    <source>
        <dbReference type="PROSITE" id="PS51379"/>
    </source>
</evidence>
<dbReference type="PANTHER" id="PTHR43312">
    <property type="entry name" value="D-THREO-ALDOSE 1-DEHYDROGENASE"/>
    <property type="match status" value="1"/>
</dbReference>
<dbReference type="InterPro" id="IPR017896">
    <property type="entry name" value="4Fe4S_Fe-S-bd"/>
</dbReference>
<dbReference type="PANTHER" id="PTHR43312:SF2">
    <property type="entry name" value="OXIDOREDUCTASE"/>
    <property type="match status" value="1"/>
</dbReference>
<feature type="domain" description="4Fe-4S ferredoxin-type" evidence="4">
    <location>
        <begin position="330"/>
        <end position="358"/>
    </location>
</feature>
<evidence type="ECO:0000313" key="5">
    <source>
        <dbReference type="EMBL" id="QNM10454.1"/>
    </source>
</evidence>
<protein>
    <submittedName>
        <fullName evidence="5">Aldo/keto reductase</fullName>
    </submittedName>
</protein>
<dbReference type="Pfam" id="PF00248">
    <property type="entry name" value="Aldo_ket_red"/>
    <property type="match status" value="1"/>
</dbReference>
<accession>A0A7G9GI22</accession>
<dbReference type="SUPFAM" id="SSF51430">
    <property type="entry name" value="NAD(P)-linked oxidoreductase"/>
    <property type="match status" value="1"/>
</dbReference>
<evidence type="ECO:0000256" key="1">
    <source>
        <dbReference type="ARBA" id="ARBA00022723"/>
    </source>
</evidence>
<dbReference type="InterPro" id="IPR020471">
    <property type="entry name" value="AKR"/>
</dbReference>
<dbReference type="CDD" id="cd19096">
    <property type="entry name" value="AKR_Fe-S_oxidoreductase"/>
    <property type="match status" value="1"/>
</dbReference>
<dbReference type="InterPro" id="IPR017900">
    <property type="entry name" value="4Fe4S_Fe_S_CS"/>
</dbReference>
<gene>
    <name evidence="5" type="ORF">H9Q79_07565</name>
</gene>
<dbReference type="EMBL" id="CP060635">
    <property type="protein sequence ID" value="QNM10454.1"/>
    <property type="molecule type" value="Genomic_DNA"/>
</dbReference>
<dbReference type="Proteomes" id="UP000515860">
    <property type="component" value="Chromosome"/>
</dbReference>